<evidence type="ECO:0000313" key="3">
    <source>
        <dbReference type="Proteomes" id="UP000275267"/>
    </source>
</evidence>
<reference evidence="3" key="1">
    <citation type="journal article" date="2019" name="Nat. Commun.">
        <title>The genome of broomcorn millet.</title>
        <authorList>
            <person name="Zou C."/>
            <person name="Miki D."/>
            <person name="Li D."/>
            <person name="Tang Q."/>
            <person name="Xiao L."/>
            <person name="Rajput S."/>
            <person name="Deng P."/>
            <person name="Jia W."/>
            <person name="Huang R."/>
            <person name="Zhang M."/>
            <person name="Sun Y."/>
            <person name="Hu J."/>
            <person name="Fu X."/>
            <person name="Schnable P.S."/>
            <person name="Li F."/>
            <person name="Zhang H."/>
            <person name="Feng B."/>
            <person name="Zhu X."/>
            <person name="Liu R."/>
            <person name="Schnable J.C."/>
            <person name="Zhu J.-K."/>
            <person name="Zhang H."/>
        </authorList>
    </citation>
    <scope>NUCLEOTIDE SEQUENCE [LARGE SCALE GENOMIC DNA]</scope>
</reference>
<comment type="caution">
    <text evidence="2">The sequence shown here is derived from an EMBL/GenBank/DDBJ whole genome shotgun (WGS) entry which is preliminary data.</text>
</comment>
<evidence type="ECO:0000313" key="2">
    <source>
        <dbReference type="EMBL" id="RLM92720.1"/>
    </source>
</evidence>
<sequence>MMSRDAADEPSMDPPPPPISAPIITISMPRSTAVDPSANPPPPLTLPPVAVVTFSIAFYGPLENLTHAVRVDTPPCPEEAAPAPTSVEIAAGLSQSQGGTGERRQSEEAEPSQNSPPSIPIMASPAAEPPPKKRRVVDAQDPSPASTSVPAAPPSPGPPPPPETLAAAAPSASSPPSTETASLPLEDEKLQKRRNREELCKVMVHYRRIREYIGQRKDCDLTPELEQDYLHLISASRGG</sequence>
<gene>
    <name evidence="2" type="ORF">C2845_PM08G26450</name>
</gene>
<name>A0A3L6R0J4_PANMI</name>
<dbReference type="Proteomes" id="UP000275267">
    <property type="component" value="Unassembled WGS sequence"/>
</dbReference>
<feature type="compositionally biased region" description="Basic and acidic residues" evidence="1">
    <location>
        <begin position="186"/>
        <end position="196"/>
    </location>
</feature>
<keyword evidence="3" id="KW-1185">Reference proteome</keyword>
<feature type="region of interest" description="Disordered" evidence="1">
    <location>
        <begin position="70"/>
        <end position="196"/>
    </location>
</feature>
<accession>A0A3L6R0J4</accession>
<dbReference type="EMBL" id="PQIB02000010">
    <property type="protein sequence ID" value="RLM92720.1"/>
    <property type="molecule type" value="Genomic_DNA"/>
</dbReference>
<feature type="region of interest" description="Disordered" evidence="1">
    <location>
        <begin position="1"/>
        <end position="44"/>
    </location>
</feature>
<protein>
    <submittedName>
        <fullName evidence="2">Uncharacterized protein</fullName>
    </submittedName>
</protein>
<dbReference type="STRING" id="4540.A0A3L6R0J4"/>
<organism evidence="2 3">
    <name type="scientific">Panicum miliaceum</name>
    <name type="common">Proso millet</name>
    <name type="synonym">Broomcorn millet</name>
    <dbReference type="NCBI Taxonomy" id="4540"/>
    <lineage>
        <taxon>Eukaryota</taxon>
        <taxon>Viridiplantae</taxon>
        <taxon>Streptophyta</taxon>
        <taxon>Embryophyta</taxon>
        <taxon>Tracheophyta</taxon>
        <taxon>Spermatophyta</taxon>
        <taxon>Magnoliopsida</taxon>
        <taxon>Liliopsida</taxon>
        <taxon>Poales</taxon>
        <taxon>Poaceae</taxon>
        <taxon>PACMAD clade</taxon>
        <taxon>Panicoideae</taxon>
        <taxon>Panicodae</taxon>
        <taxon>Paniceae</taxon>
        <taxon>Panicinae</taxon>
        <taxon>Panicum</taxon>
        <taxon>Panicum sect. Panicum</taxon>
    </lineage>
</organism>
<feature type="compositionally biased region" description="Low complexity" evidence="1">
    <location>
        <begin position="164"/>
        <end position="184"/>
    </location>
</feature>
<proteinExistence type="predicted"/>
<evidence type="ECO:0000256" key="1">
    <source>
        <dbReference type="SAM" id="MobiDB-lite"/>
    </source>
</evidence>
<feature type="compositionally biased region" description="Pro residues" evidence="1">
    <location>
        <begin position="151"/>
        <end position="163"/>
    </location>
</feature>
<dbReference type="AlphaFoldDB" id="A0A3L6R0J4"/>